<dbReference type="PANTHER" id="PTHR47766:SF1">
    <property type="entry name" value="PROTEIN EFR3"/>
    <property type="match status" value="1"/>
</dbReference>
<dbReference type="RefSeq" id="XP_018127634.1">
    <property type="nucleotide sequence ID" value="XM_018277648.2"/>
</dbReference>
<feature type="region of interest" description="Disordered" evidence="2">
    <location>
        <begin position="905"/>
        <end position="925"/>
    </location>
</feature>
<feature type="compositionally biased region" description="Polar residues" evidence="2">
    <location>
        <begin position="905"/>
        <end position="920"/>
    </location>
</feature>
<sequence>MHAISQKCRPKHQVLVLKCYPRITKGAVDVKPNSSELSYLSYYATTRRSKVQKVGAFLETKTASDVWRARIGNVQVTLQILEALIEKTPRDLPLYARYVLKILHLILKSGDITMVEASIPTFEAFCEHHDGASLSADQEYLRHYEDIVRTYASFASTRPKPPPIVSASAPMAMRWRVAGLRALKSVVSSQALGSVAGRQLGVIMPVLLENLWTDNPEYLDTLLSRAYLEERVSSEKLLPRRGSIATVRTVETTTDVNPIALSGTTADADKLAEEDIGVLAIQCLKQIFEVNSRSQIRSGTLATLSFISDRVIQGEVLIDQQYPYSEDRGWATTVFLMFARWTPVQERYTILVTAMDALVRSPLNENSAPQELVLATMIGSLLRSDINLIGLSVMDVLLGLIQHVLQLLHLGKAKSPIQSTNGGGLDGRSSKQTLPTTSSDRVAADGVPNAPSRVQIDLLRVLERCIGDLATHVYYADQISDMISALLLRLKPLPVSVTPTDGATVEDAEGTSSLVAAAANIVEDGRIDGFFSFDTAKLSALTAVKSILTVATKRSKIAESTLGRTRVGLGVWESTQWLLRDSDGLVRLAYADAFLTWLDREASSEELTALDEKSPPHTHHKGIMRTSGDDSTDNMARRAVSATSHRERAAKLQQTNVIELLHLAIYENALQYTDSEPDIGLLHLLLVKLVDKLGMNAVKSGLPMIFRLQEDIQDAETLAKVRMGSLCHGYFWALSEKFDLRSSGIGMEIYDEIFRRQSKGFWAKIIQMPPVPLPELGIPGTISPHQGLPTHELESESLTPFDDRETLVELIEVSYSQASAAATSPVSSPNRSFNHPILSQPQEVQSPVATIPEAVKEEMLSEWSKEAVLASRITGSKSVSLSGSRSGTNATGQARNYLTVNGNGGALSTHSLHQQRSRPPSQAYGIIGGLSAISKLRQSTGPDRTPSDSSKNSITRVDHLKRVLSGQAPPSRGVGTIHNDSSSESMLSYDASPSEFSYDNRGPIADRGRKPSNEIPRSKSQERTIANEGFKPLRSHPVQSDSVPAYGDGSAREADEEEVPPVPPLPASLTIGGSPTGDEDRSRNLKTRAQEISLGDYLQNGRSESRGRRTQEGPQSIENGKQGREASPGLNLELLLKGITTGNDKRQDPGMVEPPY</sequence>
<dbReference type="Pfam" id="PF21072">
    <property type="entry name" value="EFR3"/>
    <property type="match status" value="1"/>
</dbReference>
<dbReference type="AlphaFoldDB" id="A0A1B8GDI8"/>
<proteinExistence type="inferred from homology"/>
<evidence type="ECO:0000256" key="2">
    <source>
        <dbReference type="SAM" id="MobiDB-lite"/>
    </source>
</evidence>
<dbReference type="PANTHER" id="PTHR47766">
    <property type="entry name" value="PROTEIN EFR3"/>
    <property type="match status" value="1"/>
</dbReference>
<dbReference type="InterPro" id="IPR039786">
    <property type="entry name" value="EFR3"/>
</dbReference>
<name>A0A1B8GDI8_9PEZI</name>
<reference evidence="4" key="2">
    <citation type="journal article" date="2018" name="Nat. Commun.">
        <title>Extreme sensitivity to ultraviolet light in the fungal pathogen causing white-nose syndrome of bats.</title>
        <authorList>
            <person name="Palmer J.M."/>
            <person name="Drees K.P."/>
            <person name="Foster J.T."/>
            <person name="Lindner D.L."/>
        </authorList>
    </citation>
    <scope>NUCLEOTIDE SEQUENCE [LARGE SCALE GENOMIC DNA]</scope>
    <source>
        <strain evidence="4">UAMH 10579</strain>
    </source>
</reference>
<feature type="region of interest" description="Disordered" evidence="2">
    <location>
        <begin position="418"/>
        <end position="448"/>
    </location>
</feature>
<comment type="similarity">
    <text evidence="1">Belongs to the EFR3 family.</text>
</comment>
<organism evidence="3 4">
    <name type="scientific">Pseudogymnoascus verrucosus</name>
    <dbReference type="NCBI Taxonomy" id="342668"/>
    <lineage>
        <taxon>Eukaryota</taxon>
        <taxon>Fungi</taxon>
        <taxon>Dikarya</taxon>
        <taxon>Ascomycota</taxon>
        <taxon>Pezizomycotina</taxon>
        <taxon>Leotiomycetes</taxon>
        <taxon>Thelebolales</taxon>
        <taxon>Thelebolaceae</taxon>
        <taxon>Pseudogymnoascus</taxon>
    </lineage>
</organism>
<feature type="compositionally biased region" description="Basic and acidic residues" evidence="2">
    <location>
        <begin position="1004"/>
        <end position="1022"/>
    </location>
</feature>
<evidence type="ECO:0000313" key="3">
    <source>
        <dbReference type="EMBL" id="OBT93901.1"/>
    </source>
</evidence>
<keyword evidence="4" id="KW-1185">Reference proteome</keyword>
<feature type="region of interest" description="Disordered" evidence="2">
    <location>
        <begin position="607"/>
        <end position="638"/>
    </location>
</feature>
<dbReference type="GO" id="GO:0005886">
    <property type="term" value="C:plasma membrane"/>
    <property type="evidence" value="ECO:0007669"/>
    <property type="project" value="TreeGrafter"/>
</dbReference>
<gene>
    <name evidence="3" type="primary">EFR3</name>
    <name evidence="3" type="ORF">VE01_08220</name>
</gene>
<dbReference type="GO" id="GO:0072659">
    <property type="term" value="P:protein localization to plasma membrane"/>
    <property type="evidence" value="ECO:0007669"/>
    <property type="project" value="InterPro"/>
</dbReference>
<reference evidence="3 4" key="1">
    <citation type="submission" date="2016-03" db="EMBL/GenBank/DDBJ databases">
        <title>Comparative genomics of Pseudogymnoascus destructans, the fungus causing white-nose syndrome of bats.</title>
        <authorList>
            <person name="Palmer J.M."/>
            <person name="Drees K.P."/>
            <person name="Foster J.T."/>
            <person name="Lindner D.L."/>
        </authorList>
    </citation>
    <scope>NUCLEOTIDE SEQUENCE [LARGE SCALE GENOMIC DNA]</scope>
    <source>
        <strain evidence="3 4">UAMH 10579</strain>
    </source>
</reference>
<evidence type="ECO:0000256" key="1">
    <source>
        <dbReference type="ARBA" id="ARBA00010216"/>
    </source>
</evidence>
<dbReference type="GeneID" id="28841606"/>
<feature type="compositionally biased region" description="Polar residues" evidence="2">
    <location>
        <begin position="430"/>
        <end position="440"/>
    </location>
</feature>
<protein>
    <submittedName>
        <fullName evidence="3">Plasma membrane localization protein</fullName>
    </submittedName>
</protein>
<dbReference type="STRING" id="342668.A0A1B8GDI8"/>
<feature type="region of interest" description="Disordered" evidence="2">
    <location>
        <begin position="937"/>
        <end position="1130"/>
    </location>
</feature>
<accession>A0A1B8GDI8</accession>
<dbReference type="OrthoDB" id="19232at2759"/>
<dbReference type="EMBL" id="KV460248">
    <property type="protein sequence ID" value="OBT93901.1"/>
    <property type="molecule type" value="Genomic_DNA"/>
</dbReference>
<dbReference type="InterPro" id="IPR049150">
    <property type="entry name" value="EFR3_HEAT-like_rpt"/>
</dbReference>
<dbReference type="Proteomes" id="UP000091956">
    <property type="component" value="Unassembled WGS sequence"/>
</dbReference>
<evidence type="ECO:0000313" key="4">
    <source>
        <dbReference type="Proteomes" id="UP000091956"/>
    </source>
</evidence>
<feature type="compositionally biased region" description="Polar residues" evidence="2">
    <location>
        <begin position="937"/>
        <end position="955"/>
    </location>
</feature>